<proteinExistence type="inferred from homology"/>
<evidence type="ECO:0000256" key="2">
    <source>
        <dbReference type="ARBA" id="ARBA00022670"/>
    </source>
</evidence>
<gene>
    <name evidence="6" type="ORF">ACFSC0_08765</name>
</gene>
<evidence type="ECO:0000313" key="6">
    <source>
        <dbReference type="EMBL" id="MFD1783480.1"/>
    </source>
</evidence>
<keyword evidence="7" id="KW-1185">Reference proteome</keyword>
<dbReference type="SUPFAM" id="SSF50494">
    <property type="entry name" value="Trypsin-like serine proteases"/>
    <property type="match status" value="1"/>
</dbReference>
<dbReference type="InterPro" id="IPR001940">
    <property type="entry name" value="Peptidase_S1C"/>
</dbReference>
<evidence type="ECO:0000256" key="3">
    <source>
        <dbReference type="ARBA" id="ARBA00022801"/>
    </source>
</evidence>
<dbReference type="GO" id="GO:0008233">
    <property type="term" value="F:peptidase activity"/>
    <property type="evidence" value="ECO:0007669"/>
    <property type="project" value="UniProtKB-KW"/>
</dbReference>
<evidence type="ECO:0000259" key="5">
    <source>
        <dbReference type="Pfam" id="PF16747"/>
    </source>
</evidence>
<feature type="domain" description="Surface-adhesin protein E-like" evidence="5">
    <location>
        <begin position="204"/>
        <end position="268"/>
    </location>
</feature>
<comment type="similarity">
    <text evidence="1">Belongs to the peptidase S1C family.</text>
</comment>
<keyword evidence="3 6" id="KW-0378">Hydrolase</keyword>
<dbReference type="Pfam" id="PF13365">
    <property type="entry name" value="Trypsin_2"/>
    <property type="match status" value="1"/>
</dbReference>
<evidence type="ECO:0000256" key="4">
    <source>
        <dbReference type="SAM" id="SignalP"/>
    </source>
</evidence>
<comment type="caution">
    <text evidence="6">The sequence shown here is derived from an EMBL/GenBank/DDBJ whole genome shotgun (WGS) entry which is preliminary data.</text>
</comment>
<dbReference type="GO" id="GO:0006508">
    <property type="term" value="P:proteolysis"/>
    <property type="evidence" value="ECO:0007669"/>
    <property type="project" value="UniProtKB-KW"/>
</dbReference>
<dbReference type="InterPro" id="IPR009003">
    <property type="entry name" value="Peptidase_S1_PA"/>
</dbReference>
<dbReference type="InterPro" id="IPR043504">
    <property type="entry name" value="Peptidase_S1_PA_chymotrypsin"/>
</dbReference>
<evidence type="ECO:0000313" key="7">
    <source>
        <dbReference type="Proteomes" id="UP001597237"/>
    </source>
</evidence>
<dbReference type="PRINTS" id="PR00834">
    <property type="entry name" value="PROTEASES2C"/>
</dbReference>
<dbReference type="EMBL" id="JBHUEY010000001">
    <property type="protein sequence ID" value="MFD1783480.1"/>
    <property type="molecule type" value="Genomic_DNA"/>
</dbReference>
<keyword evidence="2 6" id="KW-0645">Protease</keyword>
<dbReference type="Proteomes" id="UP001597237">
    <property type="component" value="Unassembled WGS sequence"/>
</dbReference>
<feature type="signal peptide" evidence="4">
    <location>
        <begin position="1"/>
        <end position="20"/>
    </location>
</feature>
<dbReference type="PANTHER" id="PTHR43343">
    <property type="entry name" value="PEPTIDASE S12"/>
    <property type="match status" value="1"/>
</dbReference>
<accession>A0ABW4N065</accession>
<dbReference type="EC" id="3.4.21.-" evidence="6"/>
<dbReference type="InterPro" id="IPR051201">
    <property type="entry name" value="Chloro_Bact_Ser_Proteases"/>
</dbReference>
<organism evidence="6 7">
    <name type="scientific">Phenylobacterium terrae</name>
    <dbReference type="NCBI Taxonomy" id="2665495"/>
    <lineage>
        <taxon>Bacteria</taxon>
        <taxon>Pseudomonadati</taxon>
        <taxon>Pseudomonadota</taxon>
        <taxon>Alphaproteobacteria</taxon>
        <taxon>Caulobacterales</taxon>
        <taxon>Caulobacteraceae</taxon>
        <taxon>Phenylobacterium</taxon>
    </lineage>
</organism>
<dbReference type="Pfam" id="PF16747">
    <property type="entry name" value="Adhesin_E"/>
    <property type="match status" value="1"/>
</dbReference>
<dbReference type="Gene3D" id="2.40.10.10">
    <property type="entry name" value="Trypsin-like serine proteases"/>
    <property type="match status" value="2"/>
</dbReference>
<name>A0ABW4N065_9CAUL</name>
<dbReference type="InterPro" id="IPR031939">
    <property type="entry name" value="Adhesin_E-like"/>
</dbReference>
<reference evidence="7" key="1">
    <citation type="journal article" date="2019" name="Int. J. Syst. Evol. Microbiol.">
        <title>The Global Catalogue of Microorganisms (GCM) 10K type strain sequencing project: providing services to taxonomists for standard genome sequencing and annotation.</title>
        <authorList>
            <consortium name="The Broad Institute Genomics Platform"/>
            <consortium name="The Broad Institute Genome Sequencing Center for Infectious Disease"/>
            <person name="Wu L."/>
            <person name="Ma J."/>
        </authorList>
    </citation>
    <scope>NUCLEOTIDE SEQUENCE [LARGE SCALE GENOMIC DNA]</scope>
    <source>
        <strain evidence="7">DFY28</strain>
    </source>
</reference>
<protein>
    <submittedName>
        <fullName evidence="6">S1C family serine protease</fullName>
        <ecNumber evidence="6">3.4.21.-</ecNumber>
    </submittedName>
</protein>
<dbReference type="PANTHER" id="PTHR43343:SF3">
    <property type="entry name" value="PROTEASE DO-LIKE 8, CHLOROPLASTIC"/>
    <property type="match status" value="1"/>
</dbReference>
<sequence>MRRVLLFLALALGLCSPAAAREAAPARVTGNESWRHVATGVAGDRMDIDMASIVVRDDGKIYSVSRHAWPKTQVDDGVRWIEVRFRRVDDCRTDTFHYISAVRVDAAGRTVSVDEFPPVPGPVVSGTMGEAHRNIVCAVAARRAALVAANPVGLSDGAEWGRIGPAGSQADHYLLEEGVVLMRPGLVMALVKRVGTALEPLPTGEAYTQTIASHIYDCGGRQWAVLATDYYDIEGKLISTETTPREKLRPTPALAGSTAASLLAAACAPGLAQPMQREAQARGSGTAWLGPKGYLVTAAHVVEGGARFVLLQNGERVGTAELVAADPANDVAVLRPKLDGAPRRILGLAAQPAPLGAGVVALGYPAPDRLGLAIKATGGEVNALAGRIDGRPDDPRFLQISTPVHGGNSGGPVVDQAGKVVGIVTSGLTGLGDELPQNVNFALKAAYVRTLMADLPDLGGHAGEWSVAPGQNAAAQVQDAVFLILVEG</sequence>
<dbReference type="RefSeq" id="WP_377283977.1">
    <property type="nucleotide sequence ID" value="NZ_JBHRSI010000010.1"/>
</dbReference>
<keyword evidence="4" id="KW-0732">Signal</keyword>
<evidence type="ECO:0000256" key="1">
    <source>
        <dbReference type="ARBA" id="ARBA00010541"/>
    </source>
</evidence>
<feature type="chain" id="PRO_5045576070" evidence="4">
    <location>
        <begin position="21"/>
        <end position="488"/>
    </location>
</feature>